<dbReference type="GO" id="GO:0016094">
    <property type="term" value="P:polyprenol biosynthetic process"/>
    <property type="evidence" value="ECO:0007669"/>
    <property type="project" value="TreeGrafter"/>
</dbReference>
<dbReference type="CDD" id="cd00475">
    <property type="entry name" value="Cis_IPPS"/>
    <property type="match status" value="1"/>
</dbReference>
<dbReference type="AlphaFoldDB" id="A0A227KNT3"/>
<dbReference type="PANTHER" id="PTHR10291:SF0">
    <property type="entry name" value="DEHYDRODOLICHYL DIPHOSPHATE SYNTHASE 2"/>
    <property type="match status" value="1"/>
</dbReference>
<feature type="binding site" evidence="2">
    <location>
        <position position="23"/>
    </location>
    <ligand>
        <name>Mg(2+)</name>
        <dbReference type="ChEBI" id="CHEBI:18420"/>
    </ligand>
</feature>
<dbReference type="Proteomes" id="UP000214610">
    <property type="component" value="Unassembled WGS sequence"/>
</dbReference>
<feature type="binding site" evidence="2">
    <location>
        <position position="187"/>
    </location>
    <ligand>
        <name>substrate</name>
    </ligand>
</feature>
<feature type="binding site" evidence="2">
    <location>
        <begin position="24"/>
        <end position="27"/>
    </location>
    <ligand>
        <name>substrate</name>
    </ligand>
</feature>
<sequence length="250" mass="28311">MDIKELSAQPREAIPRHVAVVMDGNGRWAKKRFLPRVAGHKKGVDSVRAVIQAAAESGVRHLSLFAFSSENWNRPADEVSALMNLFLTSLAKETSALHKANVRIRMVGDLSRFPDELQKKIAESHKLTENNTGLTLNICVNYGGRWEIIEACKAMMKKGVASEDVTEELFARNLQIGDSGDVDLFIRTSSESRISNFLLWELAYSELYFTSVLWPDFGKREFKEALLWYASRERRFGKTSEQISEKNANK</sequence>
<feature type="binding site" evidence="2">
    <location>
        <position position="36"/>
    </location>
    <ligand>
        <name>substrate</name>
    </ligand>
</feature>
<dbReference type="NCBIfam" id="TIGR00055">
    <property type="entry name" value="uppS"/>
    <property type="match status" value="1"/>
</dbReference>
<accession>A0A227KNT3</accession>
<feature type="binding site" evidence="2">
    <location>
        <begin position="193"/>
        <end position="195"/>
    </location>
    <ligand>
        <name>substrate</name>
    </ligand>
</feature>
<dbReference type="Gene3D" id="3.40.1180.10">
    <property type="entry name" value="Decaprenyl diphosphate synthase-like"/>
    <property type="match status" value="1"/>
</dbReference>
<feature type="binding site" evidence="2">
    <location>
        <position position="72"/>
    </location>
    <ligand>
        <name>substrate</name>
    </ligand>
</feature>
<keyword evidence="4" id="KW-1185">Reference proteome</keyword>
<dbReference type="GO" id="GO:0008834">
    <property type="term" value="F:ditrans,polycis-undecaprenyl-diphosphate synthase [(2E,6E)-farnesyl-diphosphate specific] activity"/>
    <property type="evidence" value="ECO:0007669"/>
    <property type="project" value="TreeGrafter"/>
</dbReference>
<dbReference type="InterPro" id="IPR036424">
    <property type="entry name" value="UPP_synth-like_sf"/>
</dbReference>
<dbReference type="FunFam" id="3.40.1180.10:FF:000001">
    <property type="entry name" value="(2E,6E)-farnesyl-diphosphate-specific ditrans,polycis-undecaprenyl-diphosphate synthase"/>
    <property type="match status" value="1"/>
</dbReference>
<dbReference type="InterPro" id="IPR001441">
    <property type="entry name" value="UPP_synth-like"/>
</dbReference>
<feature type="binding site" evidence="2">
    <location>
        <position position="40"/>
    </location>
    <ligand>
        <name>substrate</name>
    </ligand>
</feature>
<organism evidence="3 4">
    <name type="scientific">Turicimonas muris</name>
    <dbReference type="NCBI Taxonomy" id="1796652"/>
    <lineage>
        <taxon>Bacteria</taxon>
        <taxon>Pseudomonadati</taxon>
        <taxon>Pseudomonadota</taxon>
        <taxon>Betaproteobacteria</taxon>
        <taxon>Burkholderiales</taxon>
        <taxon>Sutterellaceae</taxon>
        <taxon>Turicimonas</taxon>
    </lineage>
</organism>
<dbReference type="RefSeq" id="WP_066592979.1">
    <property type="nucleotide sequence ID" value="NZ_CAJTBZ010000011.1"/>
</dbReference>
<dbReference type="Pfam" id="PF01255">
    <property type="entry name" value="Prenyltransf"/>
    <property type="match status" value="1"/>
</dbReference>
<keyword evidence="1 2" id="KW-0808">Transferase</keyword>
<comment type="function">
    <text evidence="2">Catalyzes the condensation of isopentenyl diphosphate (IPP) with allylic pyrophosphates generating different type of terpenoids.</text>
</comment>
<feature type="active site" description="Proton acceptor" evidence="2">
    <location>
        <position position="71"/>
    </location>
</feature>
<feature type="active site" evidence="2">
    <location>
        <position position="23"/>
    </location>
</feature>
<keyword evidence="2" id="KW-0479">Metal-binding</keyword>
<dbReference type="GeneID" id="78361535"/>
<reference evidence="4" key="1">
    <citation type="submission" date="2017-05" db="EMBL/GenBank/DDBJ databases">
        <title>Improved OligoMM genomes.</title>
        <authorList>
            <person name="Garzetti D."/>
        </authorList>
    </citation>
    <scope>NUCLEOTIDE SEQUENCE [LARGE SCALE GENOMIC DNA]</scope>
    <source>
        <strain evidence="4">YL45</strain>
    </source>
</reference>
<keyword evidence="2" id="KW-0460">Magnesium</keyword>
<dbReference type="EMBL" id="NHMP01000003">
    <property type="protein sequence ID" value="OXE49638.1"/>
    <property type="molecule type" value="Genomic_DNA"/>
</dbReference>
<dbReference type="PANTHER" id="PTHR10291">
    <property type="entry name" value="DEHYDRODOLICHYL DIPHOSPHATE SYNTHASE FAMILY MEMBER"/>
    <property type="match status" value="1"/>
</dbReference>
<comment type="subunit">
    <text evidence="2">Homodimer.</text>
</comment>
<dbReference type="HAMAP" id="MF_01139">
    <property type="entry name" value="ISPT"/>
    <property type="match status" value="1"/>
</dbReference>
<comment type="cofactor">
    <cofactor evidence="2">
        <name>Mg(2+)</name>
        <dbReference type="ChEBI" id="CHEBI:18420"/>
    </cofactor>
    <text evidence="2">Binds 2 magnesium ions per subunit.</text>
</comment>
<dbReference type="GO" id="GO:0000287">
    <property type="term" value="F:magnesium ion binding"/>
    <property type="evidence" value="ECO:0007669"/>
    <property type="project" value="UniProtKB-UniRule"/>
</dbReference>
<name>A0A227KNT3_9BURK</name>
<evidence type="ECO:0000313" key="3">
    <source>
        <dbReference type="EMBL" id="OXE49638.1"/>
    </source>
</evidence>
<evidence type="ECO:0000313" key="4">
    <source>
        <dbReference type="Proteomes" id="UP000214610"/>
    </source>
</evidence>
<dbReference type="SUPFAM" id="SSF64005">
    <property type="entry name" value="Undecaprenyl diphosphate synthase"/>
    <property type="match status" value="1"/>
</dbReference>
<comment type="caution">
    <text evidence="3">The sequence shown here is derived from an EMBL/GenBank/DDBJ whole genome shotgun (WGS) entry which is preliminary data.</text>
</comment>
<dbReference type="EC" id="2.5.1.-" evidence="2"/>
<evidence type="ECO:0000256" key="1">
    <source>
        <dbReference type="ARBA" id="ARBA00022679"/>
    </source>
</evidence>
<comment type="similarity">
    <text evidence="2">Belongs to the UPP synthase family.</text>
</comment>
<evidence type="ECO:0000256" key="2">
    <source>
        <dbReference type="HAMAP-Rule" id="MF_01139"/>
    </source>
</evidence>
<feature type="binding site" evidence="2">
    <location>
        <begin position="68"/>
        <end position="70"/>
    </location>
    <ligand>
        <name>substrate</name>
    </ligand>
</feature>
<proteinExistence type="inferred from homology"/>
<feature type="binding site" evidence="2">
    <location>
        <position position="206"/>
    </location>
    <ligand>
        <name>Mg(2+)</name>
        <dbReference type="ChEBI" id="CHEBI:18420"/>
    </ligand>
</feature>
<feature type="binding site" evidence="2">
    <location>
        <position position="28"/>
    </location>
    <ligand>
        <name>substrate</name>
    </ligand>
</feature>
<gene>
    <name evidence="3" type="ORF">ADH67_05755</name>
</gene>
<protein>
    <recommendedName>
        <fullName evidence="2">Isoprenyl transferase</fullName>
        <ecNumber evidence="2">2.5.1.-</ecNumber>
    </recommendedName>
</protein>
<dbReference type="GO" id="GO:0005829">
    <property type="term" value="C:cytosol"/>
    <property type="evidence" value="ECO:0007669"/>
    <property type="project" value="TreeGrafter"/>
</dbReference>
<feature type="binding site" evidence="2">
    <location>
        <position position="74"/>
    </location>
    <ligand>
        <name>substrate</name>
    </ligand>
</feature>